<feature type="region of interest" description="Disordered" evidence="1">
    <location>
        <begin position="1"/>
        <end position="26"/>
    </location>
</feature>
<reference evidence="2" key="1">
    <citation type="journal article" date="2014" name="Int. J. Syst. Evol. Microbiol.">
        <title>Complete genome of a new Firmicutes species belonging to the dominant human colonic microbiota ('Ruminococcus bicirculans') reveals two chromosomes and a selective capacity to utilize plant glucans.</title>
        <authorList>
            <consortium name="NISC Comparative Sequencing Program"/>
            <person name="Wegmann U."/>
            <person name="Louis P."/>
            <person name="Goesmann A."/>
            <person name="Henrissat B."/>
            <person name="Duncan S.H."/>
            <person name="Flint H.J."/>
        </authorList>
    </citation>
    <scope>NUCLEOTIDE SEQUENCE</scope>
    <source>
        <strain evidence="2">NBRC 109915</strain>
    </source>
</reference>
<gene>
    <name evidence="2" type="ORF">GCM10007927_00100</name>
</gene>
<keyword evidence="3" id="KW-1185">Reference proteome</keyword>
<sequence length="88" mass="10023">MNRNLGATSLRRKRRSNNPMQSYDSLPEPLRHWLSQAALPWSPTSAKRLWQKACAKGLSTQEALHELSSAEARMLARDRHSPSQVFLP</sequence>
<dbReference type="Pfam" id="PF20135">
    <property type="entry name" value="DUF6525"/>
    <property type="match status" value="1"/>
</dbReference>
<dbReference type="EMBL" id="BSNL01000001">
    <property type="protein sequence ID" value="GLQ25207.1"/>
    <property type="molecule type" value="Genomic_DNA"/>
</dbReference>
<dbReference type="InterPro" id="IPR045386">
    <property type="entry name" value="DUF6525"/>
</dbReference>
<accession>A0ABQ5VF96</accession>
<evidence type="ECO:0000313" key="2">
    <source>
        <dbReference type="EMBL" id="GLQ25207.1"/>
    </source>
</evidence>
<proteinExistence type="predicted"/>
<dbReference type="Proteomes" id="UP001161388">
    <property type="component" value="Unassembled WGS sequence"/>
</dbReference>
<evidence type="ECO:0000313" key="3">
    <source>
        <dbReference type="Proteomes" id="UP001161388"/>
    </source>
</evidence>
<protein>
    <submittedName>
        <fullName evidence="2">Uncharacterized protein</fullName>
    </submittedName>
</protein>
<dbReference type="RefSeq" id="WP_284369314.1">
    <property type="nucleotide sequence ID" value="NZ_BSNL01000001.1"/>
</dbReference>
<comment type="caution">
    <text evidence="2">The sequence shown here is derived from an EMBL/GenBank/DDBJ whole genome shotgun (WGS) entry which is preliminary data.</text>
</comment>
<organism evidence="2 3">
    <name type="scientific">Sulfitobacter pacificus</name>
    <dbReference type="NCBI Taxonomy" id="1499314"/>
    <lineage>
        <taxon>Bacteria</taxon>
        <taxon>Pseudomonadati</taxon>
        <taxon>Pseudomonadota</taxon>
        <taxon>Alphaproteobacteria</taxon>
        <taxon>Rhodobacterales</taxon>
        <taxon>Roseobacteraceae</taxon>
        <taxon>Sulfitobacter</taxon>
    </lineage>
</organism>
<name>A0ABQ5VF96_9RHOB</name>
<evidence type="ECO:0000256" key="1">
    <source>
        <dbReference type="SAM" id="MobiDB-lite"/>
    </source>
</evidence>
<reference evidence="2" key="2">
    <citation type="submission" date="2023-01" db="EMBL/GenBank/DDBJ databases">
        <title>Draft genome sequence of Sulfitobacter pacificus strain NBRC 109915.</title>
        <authorList>
            <person name="Sun Q."/>
            <person name="Mori K."/>
        </authorList>
    </citation>
    <scope>NUCLEOTIDE SEQUENCE</scope>
    <source>
        <strain evidence="2">NBRC 109915</strain>
    </source>
</reference>